<evidence type="ECO:0000256" key="1">
    <source>
        <dbReference type="ARBA" id="ARBA00004842"/>
    </source>
</evidence>
<comment type="catalytic activity">
    <reaction evidence="10 11">
        <text>shikimate + ATP = 3-phosphoshikimate + ADP + H(+)</text>
        <dbReference type="Rhea" id="RHEA:13121"/>
        <dbReference type="ChEBI" id="CHEBI:15378"/>
        <dbReference type="ChEBI" id="CHEBI:30616"/>
        <dbReference type="ChEBI" id="CHEBI:36208"/>
        <dbReference type="ChEBI" id="CHEBI:145989"/>
        <dbReference type="ChEBI" id="CHEBI:456216"/>
        <dbReference type="EC" id="2.7.1.71"/>
    </reaction>
</comment>
<feature type="binding site" evidence="11">
    <location>
        <position position="144"/>
    </location>
    <ligand>
        <name>ATP</name>
        <dbReference type="ChEBI" id="CHEBI:30616"/>
    </ligand>
</feature>
<keyword evidence="11" id="KW-0963">Cytoplasm</keyword>
<feature type="binding site" evidence="11">
    <location>
        <position position="108"/>
    </location>
    <ligand>
        <name>ATP</name>
        <dbReference type="ChEBI" id="CHEBI:30616"/>
    </ligand>
</feature>
<dbReference type="HAMAP" id="MF_00109">
    <property type="entry name" value="Shikimate_kinase"/>
    <property type="match status" value="1"/>
</dbReference>
<dbReference type="EC" id="2.7.1.71" evidence="3 11"/>
<dbReference type="PROSITE" id="PS01128">
    <property type="entry name" value="SHIKIMATE_KINASE"/>
    <property type="match status" value="1"/>
</dbReference>
<evidence type="ECO:0000256" key="3">
    <source>
        <dbReference type="ARBA" id="ARBA00012154"/>
    </source>
</evidence>
<comment type="subunit">
    <text evidence="11">Monomer.</text>
</comment>
<organism evidence="12 13">
    <name type="scientific">Neptuniibacter caesariensis</name>
    <dbReference type="NCBI Taxonomy" id="207954"/>
    <lineage>
        <taxon>Bacteria</taxon>
        <taxon>Pseudomonadati</taxon>
        <taxon>Pseudomonadota</taxon>
        <taxon>Gammaproteobacteria</taxon>
        <taxon>Oceanospirillales</taxon>
        <taxon>Oceanospirillaceae</taxon>
        <taxon>Neptuniibacter</taxon>
    </lineage>
</organism>
<dbReference type="Proteomes" id="UP000002171">
    <property type="component" value="Unassembled WGS sequence"/>
</dbReference>
<dbReference type="InterPro" id="IPR023000">
    <property type="entry name" value="Shikimate_kinase_CS"/>
</dbReference>
<dbReference type="CDD" id="cd00464">
    <property type="entry name" value="SK"/>
    <property type="match status" value="1"/>
</dbReference>
<evidence type="ECO:0000256" key="6">
    <source>
        <dbReference type="ARBA" id="ARBA00022741"/>
    </source>
</evidence>
<evidence type="ECO:0000256" key="10">
    <source>
        <dbReference type="ARBA" id="ARBA00048567"/>
    </source>
</evidence>
<keyword evidence="9 11" id="KW-0057">Aromatic amino acid biosynthesis</keyword>
<evidence type="ECO:0000256" key="7">
    <source>
        <dbReference type="ARBA" id="ARBA00022777"/>
    </source>
</evidence>
<feature type="binding site" evidence="11">
    <location>
        <position position="127"/>
    </location>
    <ligand>
        <name>substrate</name>
    </ligand>
</feature>
<dbReference type="GO" id="GO:0008652">
    <property type="term" value="P:amino acid biosynthetic process"/>
    <property type="evidence" value="ECO:0007669"/>
    <property type="project" value="UniProtKB-KW"/>
</dbReference>
<dbReference type="GO" id="GO:0005737">
    <property type="term" value="C:cytoplasm"/>
    <property type="evidence" value="ECO:0007669"/>
    <property type="project" value="UniProtKB-SubCell"/>
</dbReference>
<dbReference type="GO" id="GO:0009423">
    <property type="term" value="P:chorismate biosynthetic process"/>
    <property type="evidence" value="ECO:0007669"/>
    <property type="project" value="UniProtKB-UniRule"/>
</dbReference>
<dbReference type="PANTHER" id="PTHR21087:SF16">
    <property type="entry name" value="SHIKIMATE KINASE 1, CHLOROPLASTIC"/>
    <property type="match status" value="1"/>
</dbReference>
<dbReference type="Pfam" id="PF01202">
    <property type="entry name" value="SKI"/>
    <property type="match status" value="1"/>
</dbReference>
<comment type="function">
    <text evidence="11">Catalyzes the specific phosphorylation of the 3-hydroxyl group of shikimic acid using ATP as a cosubstrate.</text>
</comment>
<keyword evidence="11" id="KW-0479">Metal-binding</keyword>
<dbReference type="GO" id="GO:0005524">
    <property type="term" value="F:ATP binding"/>
    <property type="evidence" value="ECO:0007669"/>
    <property type="project" value="UniProtKB-UniRule"/>
</dbReference>
<accession>A0A7U8C7A6</accession>
<gene>
    <name evidence="11" type="primary">aroK</name>
    <name evidence="12" type="ORF">MED92_17953</name>
</gene>
<comment type="caution">
    <text evidence="12">The sequence shown here is derived from an EMBL/GenBank/DDBJ whole genome shotgun (WGS) entry which is preliminary data.</text>
</comment>
<dbReference type="SUPFAM" id="SSF52540">
    <property type="entry name" value="P-loop containing nucleoside triphosphate hydrolases"/>
    <property type="match status" value="1"/>
</dbReference>
<proteinExistence type="inferred from homology"/>
<evidence type="ECO:0000256" key="5">
    <source>
        <dbReference type="ARBA" id="ARBA00022679"/>
    </source>
</evidence>
<evidence type="ECO:0000256" key="2">
    <source>
        <dbReference type="ARBA" id="ARBA00006997"/>
    </source>
</evidence>
<feature type="binding site" evidence="11">
    <location>
        <begin position="2"/>
        <end position="7"/>
    </location>
    <ligand>
        <name>ATP</name>
        <dbReference type="ChEBI" id="CHEBI:30616"/>
    </ligand>
</feature>
<evidence type="ECO:0000256" key="11">
    <source>
        <dbReference type="HAMAP-Rule" id="MF_00109"/>
    </source>
</evidence>
<protein>
    <recommendedName>
        <fullName evidence="3 11">Shikimate kinase</fullName>
        <shortName evidence="11">SK</shortName>
        <ecNumber evidence="3 11">2.7.1.71</ecNumber>
    </recommendedName>
</protein>
<name>A0A7U8C7A6_NEPCE</name>
<dbReference type="OrthoDB" id="9800332at2"/>
<keyword evidence="5 11" id="KW-0808">Transferase</keyword>
<keyword evidence="6 11" id="KW-0547">Nucleotide-binding</keyword>
<dbReference type="InterPro" id="IPR031322">
    <property type="entry name" value="Shikimate/glucono_kinase"/>
</dbReference>
<comment type="pathway">
    <text evidence="1 11">Metabolic intermediate biosynthesis; chorismate biosynthesis; chorismate from D-erythrose 4-phosphate and phosphoenolpyruvate: step 5/7.</text>
</comment>
<feature type="binding site" evidence="11">
    <location>
        <position position="48"/>
    </location>
    <ligand>
        <name>substrate</name>
    </ligand>
</feature>
<dbReference type="AlphaFoldDB" id="A0A7U8C7A6"/>
<comment type="similarity">
    <text evidence="2 11">Belongs to the shikimate kinase family.</text>
</comment>
<dbReference type="Gene3D" id="3.40.50.300">
    <property type="entry name" value="P-loop containing nucleotide triphosphate hydrolases"/>
    <property type="match status" value="1"/>
</dbReference>
<dbReference type="GO" id="GO:0004765">
    <property type="term" value="F:shikimate kinase activity"/>
    <property type="evidence" value="ECO:0007669"/>
    <property type="project" value="UniProtKB-UniRule"/>
</dbReference>
<dbReference type="EMBL" id="AAOW01000008">
    <property type="protein sequence ID" value="EAR61415.1"/>
    <property type="molecule type" value="Genomic_DNA"/>
</dbReference>
<keyword evidence="4 11" id="KW-0028">Amino-acid biosynthesis</keyword>
<evidence type="ECO:0000256" key="9">
    <source>
        <dbReference type="ARBA" id="ARBA00023141"/>
    </source>
</evidence>
<dbReference type="GO" id="GO:0009073">
    <property type="term" value="P:aromatic amino acid family biosynthetic process"/>
    <property type="evidence" value="ECO:0007669"/>
    <property type="project" value="UniProtKB-KW"/>
</dbReference>
<keyword evidence="11" id="KW-0460">Magnesium</keyword>
<evidence type="ECO:0000313" key="12">
    <source>
        <dbReference type="EMBL" id="EAR61415.1"/>
    </source>
</evidence>
<keyword evidence="13" id="KW-1185">Reference proteome</keyword>
<comment type="cofactor">
    <cofactor evidence="11">
        <name>Mg(2+)</name>
        <dbReference type="ChEBI" id="CHEBI:18420"/>
    </cofactor>
    <text evidence="11">Binds 1 Mg(2+) ion per subunit.</text>
</comment>
<evidence type="ECO:0000313" key="13">
    <source>
        <dbReference type="Proteomes" id="UP000002171"/>
    </source>
</evidence>
<reference evidence="12 13" key="1">
    <citation type="submission" date="2006-02" db="EMBL/GenBank/DDBJ databases">
        <authorList>
            <person name="Pinhassi J."/>
            <person name="Pedros-Alio C."/>
            <person name="Ferriera S."/>
            <person name="Johnson J."/>
            <person name="Kravitz S."/>
            <person name="Halpern A."/>
            <person name="Remington K."/>
            <person name="Beeson K."/>
            <person name="Tran B."/>
            <person name="Rogers Y.-H."/>
            <person name="Friedman R."/>
            <person name="Venter J.C."/>
        </authorList>
    </citation>
    <scope>NUCLEOTIDE SEQUENCE [LARGE SCALE GENOMIC DNA]</scope>
    <source>
        <strain evidence="12 13">MED92</strain>
    </source>
</reference>
<evidence type="ECO:0000256" key="8">
    <source>
        <dbReference type="ARBA" id="ARBA00022840"/>
    </source>
</evidence>
<dbReference type="GO" id="GO:0000287">
    <property type="term" value="F:magnesium ion binding"/>
    <property type="evidence" value="ECO:0007669"/>
    <property type="project" value="UniProtKB-UniRule"/>
</dbReference>
<feature type="binding site" evidence="11">
    <location>
        <position position="24"/>
    </location>
    <ligand>
        <name>substrate</name>
    </ligand>
</feature>
<feature type="binding site" evidence="11">
    <location>
        <position position="6"/>
    </location>
    <ligand>
        <name>Mg(2+)</name>
        <dbReference type="ChEBI" id="CHEBI:18420"/>
    </ligand>
</feature>
<evidence type="ECO:0000256" key="4">
    <source>
        <dbReference type="ARBA" id="ARBA00022605"/>
    </source>
</evidence>
<feature type="binding site" evidence="11">
    <location>
        <position position="70"/>
    </location>
    <ligand>
        <name>substrate</name>
    </ligand>
</feature>
<sequence>MGAGKSTIGRLLSQELKLEFLDSDREIENRAGADIPWIFDVEGEEGFRDREESVIKDLAEKKSIVLSTGGGAVIRSANRACLQGNGTVVYLETSVEQQLDRTARDKNRPLLQTENPRQVLEDLMAKRHPLYLEAADIIIKTDKRHPKTVASEIIKQMKAKSPLHGE</sequence>
<dbReference type="InterPro" id="IPR027417">
    <property type="entry name" value="P-loop_NTPase"/>
</dbReference>
<dbReference type="PANTHER" id="PTHR21087">
    <property type="entry name" value="SHIKIMATE KINASE"/>
    <property type="match status" value="1"/>
</dbReference>
<dbReference type="NCBIfam" id="NF003456">
    <property type="entry name" value="PRK05057.1"/>
    <property type="match status" value="1"/>
</dbReference>
<comment type="subcellular location">
    <subcellularLocation>
        <location evidence="11">Cytoplasm</location>
    </subcellularLocation>
</comment>
<keyword evidence="7 11" id="KW-0418">Kinase</keyword>
<dbReference type="UniPathway" id="UPA00053">
    <property type="reaction ID" value="UER00088"/>
</dbReference>
<dbReference type="InterPro" id="IPR000623">
    <property type="entry name" value="Shikimate_kinase/TSH1"/>
</dbReference>
<dbReference type="PRINTS" id="PR01100">
    <property type="entry name" value="SHIKIMTKNASE"/>
</dbReference>
<keyword evidence="8 11" id="KW-0067">ATP-binding</keyword>